<name>A0ABZ0L973_9BACL</name>
<dbReference type="EMBL" id="CP129118">
    <property type="protein sequence ID" value="WOV88197.1"/>
    <property type="molecule type" value="Genomic_DNA"/>
</dbReference>
<dbReference type="Gene3D" id="2.60.40.1850">
    <property type="match status" value="1"/>
</dbReference>
<feature type="domain" description="NEAT" evidence="8">
    <location>
        <begin position="32"/>
        <end position="156"/>
    </location>
</feature>
<keyword evidence="2" id="KW-0134">Cell wall</keyword>
<protein>
    <submittedName>
        <fullName evidence="9">NEAT domain-containing protein</fullName>
    </submittedName>
</protein>
<keyword evidence="5" id="KW-0572">Peptidoglycan-anchor</keyword>
<dbReference type="RefSeq" id="WP_317969001.1">
    <property type="nucleotide sequence ID" value="NZ_CP129118.1"/>
</dbReference>
<keyword evidence="3" id="KW-0964">Secreted</keyword>
<dbReference type="CDD" id="cd06920">
    <property type="entry name" value="NEAT"/>
    <property type="match status" value="1"/>
</dbReference>
<dbReference type="InterPro" id="IPR006635">
    <property type="entry name" value="NEAT_dom"/>
</dbReference>
<dbReference type="InterPro" id="IPR037250">
    <property type="entry name" value="NEAT_dom_sf"/>
</dbReference>
<evidence type="ECO:0000313" key="10">
    <source>
        <dbReference type="Proteomes" id="UP001303902"/>
    </source>
</evidence>
<reference evidence="9 10" key="1">
    <citation type="submission" date="2023-06" db="EMBL/GenBank/DDBJ databases">
        <title>Sporosarcina sp. nov., isolated from Korean tranditional fermented seafood 'Jeotgal'.</title>
        <authorList>
            <person name="Yang A.I."/>
            <person name="Shin N.-R."/>
        </authorList>
    </citation>
    <scope>NUCLEOTIDE SEQUENCE [LARGE SCALE GENOMIC DNA]</scope>
    <source>
        <strain evidence="9 10">T2O-4</strain>
    </source>
</reference>
<evidence type="ECO:0000256" key="7">
    <source>
        <dbReference type="SAM" id="SignalP"/>
    </source>
</evidence>
<feature type="transmembrane region" description="Helical" evidence="6">
    <location>
        <begin position="173"/>
        <end position="192"/>
    </location>
</feature>
<evidence type="ECO:0000313" key="9">
    <source>
        <dbReference type="EMBL" id="WOV88197.1"/>
    </source>
</evidence>
<comment type="subcellular location">
    <subcellularLocation>
        <location evidence="1">Secreted</location>
        <location evidence="1">Cell wall</location>
        <topology evidence="1">Peptidoglycan-anchor</topology>
    </subcellularLocation>
</comment>
<dbReference type="PANTHER" id="PTHR37824:SF1">
    <property type="entry name" value="IRON-REGULATED SURFACE DETERMINANT PROTEIN C"/>
    <property type="match status" value="1"/>
</dbReference>
<feature type="signal peptide" evidence="7">
    <location>
        <begin position="1"/>
        <end position="29"/>
    </location>
</feature>
<evidence type="ECO:0000256" key="2">
    <source>
        <dbReference type="ARBA" id="ARBA00022512"/>
    </source>
</evidence>
<evidence type="ECO:0000259" key="8">
    <source>
        <dbReference type="PROSITE" id="PS50978"/>
    </source>
</evidence>
<evidence type="ECO:0000256" key="3">
    <source>
        <dbReference type="ARBA" id="ARBA00022525"/>
    </source>
</evidence>
<keyword evidence="6" id="KW-0472">Membrane</keyword>
<dbReference type="SUPFAM" id="SSF158911">
    <property type="entry name" value="NEAT domain-like"/>
    <property type="match status" value="1"/>
</dbReference>
<evidence type="ECO:0000256" key="1">
    <source>
        <dbReference type="ARBA" id="ARBA00004168"/>
    </source>
</evidence>
<proteinExistence type="predicted"/>
<keyword evidence="6" id="KW-0812">Transmembrane</keyword>
<evidence type="ECO:0000256" key="6">
    <source>
        <dbReference type="SAM" id="Phobius"/>
    </source>
</evidence>
<evidence type="ECO:0000256" key="4">
    <source>
        <dbReference type="ARBA" id="ARBA00022729"/>
    </source>
</evidence>
<accession>A0ABZ0L973</accession>
<organism evidence="9 10">
    <name type="scientific">Sporosarcina oncorhynchi</name>
    <dbReference type="NCBI Taxonomy" id="3056444"/>
    <lineage>
        <taxon>Bacteria</taxon>
        <taxon>Bacillati</taxon>
        <taxon>Bacillota</taxon>
        <taxon>Bacilli</taxon>
        <taxon>Bacillales</taxon>
        <taxon>Caryophanaceae</taxon>
        <taxon>Sporosarcina</taxon>
    </lineage>
</organism>
<dbReference type="SMART" id="SM00725">
    <property type="entry name" value="NEAT"/>
    <property type="match status" value="1"/>
</dbReference>
<dbReference type="Proteomes" id="UP001303902">
    <property type="component" value="Chromosome"/>
</dbReference>
<dbReference type="Pfam" id="PF05031">
    <property type="entry name" value="NEAT"/>
    <property type="match status" value="1"/>
</dbReference>
<keyword evidence="4 7" id="KW-0732">Signal</keyword>
<feature type="chain" id="PRO_5045230456" evidence="7">
    <location>
        <begin position="30"/>
        <end position="201"/>
    </location>
</feature>
<keyword evidence="10" id="KW-1185">Reference proteome</keyword>
<keyword evidence="6" id="KW-1133">Transmembrane helix</keyword>
<dbReference type="PROSITE" id="PS50978">
    <property type="entry name" value="NEAT"/>
    <property type="match status" value="1"/>
</dbReference>
<sequence>MIKKWLPVIWCTAFIIGLTGLHYSSTAFAENLADGVYTVDYELLQGDRDSVSIANDYFAKPALLKVKGDKRYMQMTVNHSEWVKELQAPTGDQFKDVDVVGEDEEADTRTVQFELENGAMEAFPMKMHVSIEEMEPVYDHAYTVRINVDLDSATSDEAGWIESSSTGFTGTTLLYIVIAVVAAALIVAVVRLTRSKKKNRN</sequence>
<evidence type="ECO:0000256" key="5">
    <source>
        <dbReference type="ARBA" id="ARBA00023088"/>
    </source>
</evidence>
<dbReference type="InterPro" id="IPR050436">
    <property type="entry name" value="IsdA"/>
</dbReference>
<dbReference type="PANTHER" id="PTHR37824">
    <property type="entry name" value="IRON-REGULATED SURFACE DETERMINANT PROTEIN C"/>
    <property type="match status" value="1"/>
</dbReference>
<gene>
    <name evidence="9" type="ORF">QWT69_03460</name>
</gene>